<comment type="subcellular location">
    <subcellularLocation>
        <location evidence="2">Cytoplasm</location>
    </subcellularLocation>
</comment>
<keyword evidence="12" id="KW-1185">Reference proteome</keyword>
<dbReference type="InterPro" id="IPR045550">
    <property type="entry name" value="AARE_N"/>
</dbReference>
<evidence type="ECO:0000259" key="9">
    <source>
        <dbReference type="Pfam" id="PF00326"/>
    </source>
</evidence>
<evidence type="ECO:0000256" key="5">
    <source>
        <dbReference type="ARBA" id="ARBA00012917"/>
    </source>
</evidence>
<evidence type="ECO:0000313" key="12">
    <source>
        <dbReference type="Proteomes" id="UP001218218"/>
    </source>
</evidence>
<name>A0AAD6YZ67_9AGAR</name>
<evidence type="ECO:0000256" key="2">
    <source>
        <dbReference type="ARBA" id="ARBA00004496"/>
    </source>
</evidence>
<dbReference type="Proteomes" id="UP001218218">
    <property type="component" value="Unassembled WGS sequence"/>
</dbReference>
<comment type="subunit">
    <text evidence="4">Homotetramer.</text>
</comment>
<reference evidence="11" key="1">
    <citation type="submission" date="2023-03" db="EMBL/GenBank/DDBJ databases">
        <title>Massive genome expansion in bonnet fungi (Mycena s.s.) driven by repeated elements and novel gene families across ecological guilds.</title>
        <authorList>
            <consortium name="Lawrence Berkeley National Laboratory"/>
            <person name="Harder C.B."/>
            <person name="Miyauchi S."/>
            <person name="Viragh M."/>
            <person name="Kuo A."/>
            <person name="Thoen E."/>
            <person name="Andreopoulos B."/>
            <person name="Lu D."/>
            <person name="Skrede I."/>
            <person name="Drula E."/>
            <person name="Henrissat B."/>
            <person name="Morin E."/>
            <person name="Kohler A."/>
            <person name="Barry K."/>
            <person name="LaButti K."/>
            <person name="Morin E."/>
            <person name="Salamov A."/>
            <person name="Lipzen A."/>
            <person name="Mereny Z."/>
            <person name="Hegedus B."/>
            <person name="Baldrian P."/>
            <person name="Stursova M."/>
            <person name="Weitz H."/>
            <person name="Taylor A."/>
            <person name="Grigoriev I.V."/>
            <person name="Nagy L.G."/>
            <person name="Martin F."/>
            <person name="Kauserud H."/>
        </authorList>
    </citation>
    <scope>NUCLEOTIDE SEQUENCE</scope>
    <source>
        <strain evidence="11">CBHHK002</strain>
    </source>
</reference>
<dbReference type="PANTHER" id="PTHR42776">
    <property type="entry name" value="SERINE PEPTIDASE S9 FAMILY MEMBER"/>
    <property type="match status" value="1"/>
</dbReference>
<sequence>MYRILAEIPVPTAAHFVNDDVVQVYSSINDNTRDVKRSLSTAIFVGSPKSSVAPTVEMGDVVASIAAPPGSVCFPRRAVLRQTSEEKRYLEIWVGDVLEVSKDVTKAHKSFYSEEFFSSLSFSPLELGFMYTAEANEPTEAVEKFKFTPHLGEGLVGKKRPTIFIFRWDSSALPCQTSLASVSPILPGDHPVLFGQPVFSPLAKDTIYSTGYEYTCDGRLLGVRWCYNRPSGIWEIKLPPTTDTADDDSATSLRCVSKKLTPPNLSCRSPRIYYNAEKQAAKLFWLSCASGGPHAGTLSLHVSDLAAPEIKSQVLGDIVWEPRESDCFPGFYLDANLPVSPFIELGGEVFLVFSSTWGSRTTVLLVSTADGTMRNLTPDSDGRLYSWSLLATDGSSRFVCSRSAPTIPHEVVLGELAPLGEVSWSVIHAPYISPSLRTALSGLTYSVISIPERGRTQTVVVRGSPSEPPLPCIQFIHGGPHGVTTTAFSPNIAFFALEGYTVSSPNYTGSTGFGESSVRALLGNCGTVDVQDCIATVRHLVNLGISVEGKGKQFLIGGSHGGFLTAHLIGQFPDVFTAAVIRNPVISTDPMSSDIPDWYFNEWNIDYPIYSSPQGYPEAADGTRTLPPRRTPAESLRIFSSAPLAYVDAVTAHVLLHMGGGDLRVTPTHGLDYYHALKGNARNKRPEQDIEMHWFEKEGHSLDGVETSRIVSQTSRDWFNKYRN</sequence>
<evidence type="ECO:0000256" key="8">
    <source>
        <dbReference type="ARBA" id="ARBA00032829"/>
    </source>
</evidence>
<comment type="similarity">
    <text evidence="3">Belongs to the peptidase S9C family.</text>
</comment>
<evidence type="ECO:0000313" key="11">
    <source>
        <dbReference type="EMBL" id="KAJ7302152.1"/>
    </source>
</evidence>
<dbReference type="InterPro" id="IPR001375">
    <property type="entry name" value="Peptidase_S9_cat"/>
</dbReference>
<comment type="catalytic activity">
    <reaction evidence="1">
        <text>Cleavage of an N-acetyl or N-formyl amino acid from the N-terminus of a polypeptide.</text>
        <dbReference type="EC" id="3.4.19.1"/>
    </reaction>
</comment>
<evidence type="ECO:0000256" key="3">
    <source>
        <dbReference type="ARBA" id="ARBA00010040"/>
    </source>
</evidence>
<dbReference type="EMBL" id="JARIHO010000120">
    <property type="protein sequence ID" value="KAJ7302152.1"/>
    <property type="molecule type" value="Genomic_DNA"/>
</dbReference>
<keyword evidence="6" id="KW-0963">Cytoplasm</keyword>
<evidence type="ECO:0000256" key="7">
    <source>
        <dbReference type="ARBA" id="ARBA00022801"/>
    </source>
</evidence>
<dbReference type="GO" id="GO:0006508">
    <property type="term" value="P:proteolysis"/>
    <property type="evidence" value="ECO:0007669"/>
    <property type="project" value="InterPro"/>
</dbReference>
<protein>
    <recommendedName>
        <fullName evidence="5">acylaminoacyl-peptidase</fullName>
        <ecNumber evidence="5">3.4.19.1</ecNumber>
    </recommendedName>
    <alternativeName>
        <fullName evidence="8">Dipeptidyl-peptidase V</fullName>
    </alternativeName>
</protein>
<accession>A0AAD6YZ67</accession>
<evidence type="ECO:0000259" key="10">
    <source>
        <dbReference type="Pfam" id="PF19283"/>
    </source>
</evidence>
<dbReference type="InterPro" id="IPR029058">
    <property type="entry name" value="AB_hydrolase_fold"/>
</dbReference>
<gene>
    <name evidence="11" type="ORF">DFH08DRAFT_1089948</name>
</gene>
<feature type="domain" description="Peptidase S9 prolyl oligopeptidase catalytic" evidence="9">
    <location>
        <begin position="487"/>
        <end position="722"/>
    </location>
</feature>
<dbReference type="PANTHER" id="PTHR42776:SF4">
    <property type="entry name" value="ACYLAMINO-ACID-RELEASING ENZYME"/>
    <property type="match status" value="1"/>
</dbReference>
<dbReference type="AlphaFoldDB" id="A0AAD6YZ67"/>
<dbReference type="Gene3D" id="3.40.50.1820">
    <property type="entry name" value="alpha/beta hydrolase"/>
    <property type="match status" value="1"/>
</dbReference>
<organism evidence="11 12">
    <name type="scientific">Mycena albidolilacea</name>
    <dbReference type="NCBI Taxonomy" id="1033008"/>
    <lineage>
        <taxon>Eukaryota</taxon>
        <taxon>Fungi</taxon>
        <taxon>Dikarya</taxon>
        <taxon>Basidiomycota</taxon>
        <taxon>Agaricomycotina</taxon>
        <taxon>Agaricomycetes</taxon>
        <taxon>Agaricomycetidae</taxon>
        <taxon>Agaricales</taxon>
        <taxon>Marasmiineae</taxon>
        <taxon>Mycenaceae</taxon>
        <taxon>Mycena</taxon>
    </lineage>
</organism>
<dbReference type="EC" id="3.4.19.1" evidence="5"/>
<dbReference type="Pfam" id="PF00326">
    <property type="entry name" value="Peptidase_S9"/>
    <property type="match status" value="1"/>
</dbReference>
<evidence type="ECO:0000256" key="1">
    <source>
        <dbReference type="ARBA" id="ARBA00000721"/>
    </source>
</evidence>
<keyword evidence="7 11" id="KW-0378">Hydrolase</keyword>
<proteinExistence type="inferred from homology"/>
<comment type="caution">
    <text evidence="11">The sequence shown here is derived from an EMBL/GenBank/DDBJ whole genome shotgun (WGS) entry which is preliminary data.</text>
</comment>
<evidence type="ECO:0000256" key="4">
    <source>
        <dbReference type="ARBA" id="ARBA00011881"/>
    </source>
</evidence>
<evidence type="ECO:0000256" key="6">
    <source>
        <dbReference type="ARBA" id="ARBA00022490"/>
    </source>
</evidence>
<dbReference type="Pfam" id="PF19283">
    <property type="entry name" value="APEH_N"/>
    <property type="match status" value="1"/>
</dbReference>
<dbReference type="SUPFAM" id="SSF53474">
    <property type="entry name" value="alpha/beta-Hydrolases"/>
    <property type="match status" value="1"/>
</dbReference>
<feature type="domain" description="Acylamino-acid-releasing enzyme N-terminal" evidence="10">
    <location>
        <begin position="150"/>
        <end position="418"/>
    </location>
</feature>
<dbReference type="GO" id="GO:0004252">
    <property type="term" value="F:serine-type endopeptidase activity"/>
    <property type="evidence" value="ECO:0007669"/>
    <property type="project" value="TreeGrafter"/>
</dbReference>